<dbReference type="EMBL" id="QURB01000007">
    <property type="protein sequence ID" value="RFC53802.1"/>
    <property type="molecule type" value="Genomic_DNA"/>
</dbReference>
<evidence type="ECO:0000256" key="7">
    <source>
        <dbReference type="ARBA" id="ARBA00022679"/>
    </source>
</evidence>
<evidence type="ECO:0000313" key="10">
    <source>
        <dbReference type="EMBL" id="RFC53802.1"/>
    </source>
</evidence>
<dbReference type="OrthoDB" id="9810066at2"/>
<dbReference type="NCBIfam" id="NF001453">
    <property type="entry name" value="PRK00312.1"/>
    <property type="match status" value="1"/>
</dbReference>
<evidence type="ECO:0000256" key="6">
    <source>
        <dbReference type="ARBA" id="ARBA00022603"/>
    </source>
</evidence>
<proteinExistence type="inferred from homology"/>
<dbReference type="Pfam" id="PF01135">
    <property type="entry name" value="PCMT"/>
    <property type="match status" value="1"/>
</dbReference>
<dbReference type="GO" id="GO:0005737">
    <property type="term" value="C:cytoplasm"/>
    <property type="evidence" value="ECO:0007669"/>
    <property type="project" value="UniProtKB-SubCell"/>
</dbReference>
<evidence type="ECO:0000256" key="9">
    <source>
        <dbReference type="NCBIfam" id="TIGR00080"/>
    </source>
</evidence>
<dbReference type="GO" id="GO:0004719">
    <property type="term" value="F:protein-L-isoaspartate (D-aspartate) O-methyltransferase activity"/>
    <property type="evidence" value="ECO:0007669"/>
    <property type="project" value="UniProtKB-UniRule"/>
</dbReference>
<comment type="caution">
    <text evidence="10">The sequence shown here is derived from an EMBL/GenBank/DDBJ whole genome shotgun (WGS) entry which is preliminary data.</text>
</comment>
<evidence type="ECO:0000256" key="5">
    <source>
        <dbReference type="ARBA" id="ARBA00022490"/>
    </source>
</evidence>
<sequence>MIDSYRHKGMRRQLIEELQLKGINNQKVLDAFDKVPRHFFLDSSFMNQAYTNIAFQIGAGQTISHPYTVAFQTTLLGLERGHRVLEIGTGSGFQTAILCAIGARVVSIERQKELFIKAKPIITHLGYSPNLFYGDGYKGKVSYAPYDSILVTCGAPFIPQELKDQLKVGGKLVIPIGGDGKQIMTRLIKLGEDEWKTETFGDFSFVPMLKKTAK</sequence>
<reference evidence="10 11" key="1">
    <citation type="submission" date="2018-08" db="EMBL/GenBank/DDBJ databases">
        <title>The draft genome squence of Brumimicrobium sp. N62.</title>
        <authorList>
            <person name="Du Z.-J."/>
            <person name="Luo H.-R."/>
        </authorList>
    </citation>
    <scope>NUCLEOTIDE SEQUENCE [LARGE SCALE GENOMIC DNA]</scope>
    <source>
        <strain evidence="10 11">N62</strain>
    </source>
</reference>
<dbReference type="Gene3D" id="3.40.50.150">
    <property type="entry name" value="Vaccinia Virus protein VP39"/>
    <property type="match status" value="1"/>
</dbReference>
<gene>
    <name evidence="10" type="ORF">DXU93_11790</name>
</gene>
<dbReference type="InterPro" id="IPR000682">
    <property type="entry name" value="PCMT"/>
</dbReference>
<keyword evidence="11" id="KW-1185">Reference proteome</keyword>
<keyword evidence="7 10" id="KW-0808">Transferase</keyword>
<dbReference type="PANTHER" id="PTHR11579">
    <property type="entry name" value="PROTEIN-L-ISOASPARTATE O-METHYLTRANSFERASE"/>
    <property type="match status" value="1"/>
</dbReference>
<dbReference type="AlphaFoldDB" id="A0A3E1EWA6"/>
<protein>
    <recommendedName>
        <fullName evidence="4 9">Protein-L-isoaspartate O-methyltransferase</fullName>
        <ecNumber evidence="3 9">2.1.1.77</ecNumber>
    </recommendedName>
</protein>
<evidence type="ECO:0000256" key="8">
    <source>
        <dbReference type="ARBA" id="ARBA00022691"/>
    </source>
</evidence>
<keyword evidence="8" id="KW-0949">S-adenosyl-L-methionine</keyword>
<evidence type="ECO:0000256" key="1">
    <source>
        <dbReference type="ARBA" id="ARBA00004496"/>
    </source>
</evidence>
<dbReference type="NCBIfam" id="TIGR00080">
    <property type="entry name" value="pimt"/>
    <property type="match status" value="1"/>
</dbReference>
<evidence type="ECO:0000256" key="2">
    <source>
        <dbReference type="ARBA" id="ARBA00005369"/>
    </source>
</evidence>
<organism evidence="10 11">
    <name type="scientific">Brumimicrobium aurantiacum</name>
    <dbReference type="NCBI Taxonomy" id="1737063"/>
    <lineage>
        <taxon>Bacteria</taxon>
        <taxon>Pseudomonadati</taxon>
        <taxon>Bacteroidota</taxon>
        <taxon>Flavobacteriia</taxon>
        <taxon>Flavobacteriales</taxon>
        <taxon>Crocinitomicaceae</taxon>
        <taxon>Brumimicrobium</taxon>
    </lineage>
</organism>
<dbReference type="EC" id="2.1.1.77" evidence="3 9"/>
<dbReference type="GO" id="GO:0030091">
    <property type="term" value="P:protein repair"/>
    <property type="evidence" value="ECO:0007669"/>
    <property type="project" value="UniProtKB-UniRule"/>
</dbReference>
<comment type="similarity">
    <text evidence="2">Belongs to the methyltransferase superfamily. L-isoaspartyl/D-aspartyl protein methyltransferase family.</text>
</comment>
<comment type="subcellular location">
    <subcellularLocation>
        <location evidence="1">Cytoplasm</location>
    </subcellularLocation>
</comment>
<accession>A0A3E1EWA6</accession>
<dbReference type="SUPFAM" id="SSF53335">
    <property type="entry name" value="S-adenosyl-L-methionine-dependent methyltransferases"/>
    <property type="match status" value="1"/>
</dbReference>
<dbReference type="PANTHER" id="PTHR11579:SF0">
    <property type="entry name" value="PROTEIN-L-ISOASPARTATE(D-ASPARTATE) O-METHYLTRANSFERASE"/>
    <property type="match status" value="1"/>
</dbReference>
<name>A0A3E1EWA6_9FLAO</name>
<evidence type="ECO:0000256" key="3">
    <source>
        <dbReference type="ARBA" id="ARBA00011890"/>
    </source>
</evidence>
<dbReference type="RefSeq" id="WP_116881498.1">
    <property type="nucleotide sequence ID" value="NZ_QURB01000007.1"/>
</dbReference>
<evidence type="ECO:0000313" key="11">
    <source>
        <dbReference type="Proteomes" id="UP000257127"/>
    </source>
</evidence>
<keyword evidence="6 10" id="KW-0489">Methyltransferase</keyword>
<dbReference type="GO" id="GO:0032259">
    <property type="term" value="P:methylation"/>
    <property type="evidence" value="ECO:0007669"/>
    <property type="project" value="UniProtKB-KW"/>
</dbReference>
<keyword evidence="5" id="KW-0963">Cytoplasm</keyword>
<dbReference type="CDD" id="cd02440">
    <property type="entry name" value="AdoMet_MTases"/>
    <property type="match status" value="1"/>
</dbReference>
<dbReference type="Proteomes" id="UP000257127">
    <property type="component" value="Unassembled WGS sequence"/>
</dbReference>
<dbReference type="InterPro" id="IPR029063">
    <property type="entry name" value="SAM-dependent_MTases_sf"/>
</dbReference>
<evidence type="ECO:0000256" key="4">
    <source>
        <dbReference type="ARBA" id="ARBA00013346"/>
    </source>
</evidence>